<evidence type="ECO:0000313" key="2">
    <source>
        <dbReference type="Proteomes" id="UP000179807"/>
    </source>
</evidence>
<proteinExistence type="predicted"/>
<keyword evidence="2" id="KW-1185">Reference proteome</keyword>
<dbReference type="AlphaFoldDB" id="A0A1J4KTZ7"/>
<name>A0A1J4KTZ7_9EUKA</name>
<dbReference type="RefSeq" id="XP_068367520.1">
    <property type="nucleotide sequence ID" value="XM_068498318.1"/>
</dbReference>
<comment type="caution">
    <text evidence="1">The sequence shown here is derived from an EMBL/GenBank/DDBJ whole genome shotgun (WGS) entry which is preliminary data.</text>
</comment>
<organism evidence="1 2">
    <name type="scientific">Tritrichomonas foetus</name>
    <dbReference type="NCBI Taxonomy" id="1144522"/>
    <lineage>
        <taxon>Eukaryota</taxon>
        <taxon>Metamonada</taxon>
        <taxon>Parabasalia</taxon>
        <taxon>Tritrichomonadida</taxon>
        <taxon>Tritrichomonadidae</taxon>
        <taxon>Tritrichomonas</taxon>
    </lineage>
</organism>
<dbReference type="Proteomes" id="UP000179807">
    <property type="component" value="Unassembled WGS sequence"/>
</dbReference>
<evidence type="ECO:0000313" key="1">
    <source>
        <dbReference type="EMBL" id="OHT14384.1"/>
    </source>
</evidence>
<protein>
    <submittedName>
        <fullName evidence="1">Uncharacterized protein</fullName>
    </submittedName>
</protein>
<dbReference type="GeneID" id="94833022"/>
<dbReference type="VEuPathDB" id="TrichDB:TRFO_15319"/>
<dbReference type="EMBL" id="MLAK01000384">
    <property type="protein sequence ID" value="OHT14384.1"/>
    <property type="molecule type" value="Genomic_DNA"/>
</dbReference>
<accession>A0A1J4KTZ7</accession>
<sequence>MIPLRHKYLITINDINPQILRLKISGSTWNQDYLNIQFLANHQKAHFIELNCERPGLSILSNKANTEIRIYIDTHTAIGSISCTTGTNVHFINNRVDLTNVYISKVEFTNQRSEIIAENANMNISFGQFSHTGYLRLRGEAKYHIMNHLKISNFDSFNIYDTQNQLFKDDQFSILVNNLEIENNTLIELKKSAVFGSTSLSMVFNESVTFAGTKFHLSPPTFTNDLDEHYLICAPELNCDYFDIIYTGAYETFHHDYHYSQSYYQKVCNAWTDINPRTTDSKGCDLPEMNSFTASLKCVGFKQTQLFTLLTATLASGDDSSCYDTWINTLNENITHIKVNSQHPVILNNQEFSDVSIEFANNKQNPYNFVITPDINGRISSVSADNSINFIFPRADPKILNFTELTLSQGAGISNYDIGTIDFSNIKQISLDFKEYNKNQDVFNAAGTLNIKYKLNAINGDFNMKGTTINIKDTIVMTLGRYEEIGSDGKPLDKTYEMSKITVSKSRNSNVDIDIENALNDLTLQATLSTNKYNLYLSQDISQSIYECNTGNLKLVGKGQDISFNSLMRTDVDIKPGFESFSRLEFNYQNKKKTDPLISHIAFNGPIVATEEDFVISINSIGDTLTAVSIHELTLKGQANFTLVFNDKLVDGKIISVNNLNVQPAPTQWNQLHAPTGLAVSEKISFSSDCKQVELTNDLIRSSTTIEYTVDLSSVDNDHQQISFPSDGTNNVKEVILDFINTMKSTTCTELFSPVEHYRRIHNHMLGQNQTSKDNFKNVHFVSCSERKRYGTVSPAKAEYEICDGHYVKINVISSELTGYEVEQHYPFMSSIDHSKTYQCIGWYIDEQMMDDDYNQ</sequence>
<reference evidence="1" key="1">
    <citation type="submission" date="2016-10" db="EMBL/GenBank/DDBJ databases">
        <authorList>
            <person name="Benchimol M."/>
            <person name="Almeida L.G."/>
            <person name="Vasconcelos A.T."/>
            <person name="Perreira-Neves A."/>
            <person name="Rosa I.A."/>
            <person name="Tasca T."/>
            <person name="Bogo M.R."/>
            <person name="de Souza W."/>
        </authorList>
    </citation>
    <scope>NUCLEOTIDE SEQUENCE [LARGE SCALE GENOMIC DNA]</scope>
    <source>
        <strain evidence="1">K</strain>
    </source>
</reference>
<gene>
    <name evidence="1" type="ORF">TRFO_15319</name>
</gene>